<evidence type="ECO:0000313" key="4">
    <source>
        <dbReference type="Proteomes" id="UP000431080"/>
    </source>
</evidence>
<sequence length="99" mass="11082">MTDDALQIVRNEARGRYEVLDEGRVAAVAMFREEPGRVVFTHTVVKPEYEGRGIGSRLARHVLDDAVARGEEIVPECPFIAAYLERHPEYADSVVRADA</sequence>
<dbReference type="SUPFAM" id="SSF55729">
    <property type="entry name" value="Acyl-CoA N-acyltransferases (Nat)"/>
    <property type="match status" value="1"/>
</dbReference>
<keyword evidence="4" id="KW-1185">Reference proteome</keyword>
<name>A0A6I2F505_9MICO</name>
<dbReference type="InterPro" id="IPR045057">
    <property type="entry name" value="Gcn5-rel_NAT"/>
</dbReference>
<evidence type="ECO:0000259" key="1">
    <source>
        <dbReference type="PROSITE" id="PS51186"/>
    </source>
</evidence>
<dbReference type="GO" id="GO:0016747">
    <property type="term" value="F:acyltransferase activity, transferring groups other than amino-acyl groups"/>
    <property type="evidence" value="ECO:0007669"/>
    <property type="project" value="InterPro"/>
</dbReference>
<comment type="caution">
    <text evidence="3">The sequence shown here is derived from an EMBL/GenBank/DDBJ whole genome shotgun (WGS) entry which is preliminary data.</text>
</comment>
<dbReference type="InterPro" id="IPR031165">
    <property type="entry name" value="GNAT_YJDJ"/>
</dbReference>
<evidence type="ECO:0000259" key="2">
    <source>
        <dbReference type="PROSITE" id="PS51729"/>
    </source>
</evidence>
<reference evidence="3 4" key="1">
    <citation type="submission" date="2019-10" db="EMBL/GenBank/DDBJ databases">
        <authorList>
            <person name="Nie G."/>
            <person name="Ming H."/>
            <person name="Yi B."/>
        </authorList>
    </citation>
    <scope>NUCLEOTIDE SEQUENCE [LARGE SCALE GENOMIC DNA]</scope>
    <source>
        <strain evidence="3 4">CFH 90414</strain>
    </source>
</reference>
<feature type="domain" description="N-acetyltransferase" evidence="1">
    <location>
        <begin position="1"/>
        <end position="99"/>
    </location>
</feature>
<dbReference type="Proteomes" id="UP000431080">
    <property type="component" value="Unassembled WGS sequence"/>
</dbReference>
<dbReference type="CDD" id="cd04301">
    <property type="entry name" value="NAT_SF"/>
    <property type="match status" value="1"/>
</dbReference>
<dbReference type="PROSITE" id="PS51186">
    <property type="entry name" value="GNAT"/>
    <property type="match status" value="1"/>
</dbReference>
<evidence type="ECO:0000313" key="3">
    <source>
        <dbReference type="EMBL" id="MRG59669.1"/>
    </source>
</evidence>
<dbReference type="EMBL" id="WJIF01000003">
    <property type="protein sequence ID" value="MRG59669.1"/>
    <property type="molecule type" value="Genomic_DNA"/>
</dbReference>
<keyword evidence="3" id="KW-0808">Transferase</keyword>
<dbReference type="PROSITE" id="PS51729">
    <property type="entry name" value="GNAT_YJDJ"/>
    <property type="match status" value="1"/>
</dbReference>
<dbReference type="InterPro" id="IPR016181">
    <property type="entry name" value="Acyl_CoA_acyltransferase"/>
</dbReference>
<dbReference type="PANTHER" id="PTHR31435:SF10">
    <property type="entry name" value="BSR4717 PROTEIN"/>
    <property type="match status" value="1"/>
</dbReference>
<dbReference type="Gene3D" id="3.40.630.30">
    <property type="match status" value="1"/>
</dbReference>
<accession>A0A6I2F505</accession>
<organism evidence="3 4">
    <name type="scientific">Agromyces agglutinans</name>
    <dbReference type="NCBI Taxonomy" id="2662258"/>
    <lineage>
        <taxon>Bacteria</taxon>
        <taxon>Bacillati</taxon>
        <taxon>Actinomycetota</taxon>
        <taxon>Actinomycetes</taxon>
        <taxon>Micrococcales</taxon>
        <taxon>Microbacteriaceae</taxon>
        <taxon>Agromyces</taxon>
    </lineage>
</organism>
<dbReference type="Pfam" id="PF14542">
    <property type="entry name" value="Acetyltransf_CG"/>
    <property type="match status" value="1"/>
</dbReference>
<gene>
    <name evidence="3" type="ORF">GE115_07255</name>
</gene>
<dbReference type="PANTHER" id="PTHR31435">
    <property type="entry name" value="PROTEIN NATD1"/>
    <property type="match status" value="1"/>
</dbReference>
<dbReference type="AlphaFoldDB" id="A0A6I2F505"/>
<dbReference type="InterPro" id="IPR000182">
    <property type="entry name" value="GNAT_dom"/>
</dbReference>
<protein>
    <submittedName>
        <fullName evidence="3">GNAT family N-acetyltransferase</fullName>
    </submittedName>
</protein>
<proteinExistence type="predicted"/>
<feature type="domain" description="N-acetyltransferase" evidence="2">
    <location>
        <begin position="9"/>
        <end position="95"/>
    </location>
</feature>